<accession>A0A7S3D8G7</accession>
<gene>
    <name evidence="1" type="ORF">PBIL07802_LOCUS11773</name>
</gene>
<dbReference type="InterPro" id="IPR011009">
    <property type="entry name" value="Kinase-like_dom_sf"/>
</dbReference>
<protein>
    <submittedName>
        <fullName evidence="1">Uncharacterized protein</fullName>
    </submittedName>
</protein>
<reference evidence="1" key="1">
    <citation type="submission" date="2021-01" db="EMBL/GenBank/DDBJ databases">
        <authorList>
            <person name="Corre E."/>
            <person name="Pelletier E."/>
            <person name="Niang G."/>
            <person name="Scheremetjew M."/>
            <person name="Finn R."/>
            <person name="Kale V."/>
            <person name="Holt S."/>
            <person name="Cochrane G."/>
            <person name="Meng A."/>
            <person name="Brown T."/>
            <person name="Cohen L."/>
        </authorList>
    </citation>
    <scope>NUCLEOTIDE SEQUENCE</scope>
    <source>
        <strain evidence="1">NIES-2562</strain>
    </source>
</reference>
<evidence type="ECO:0000313" key="1">
    <source>
        <dbReference type="EMBL" id="CAE0249574.1"/>
    </source>
</evidence>
<dbReference type="AlphaFoldDB" id="A0A7S3D8G7"/>
<dbReference type="EMBL" id="HBIB01018168">
    <property type="protein sequence ID" value="CAE0249574.1"/>
    <property type="molecule type" value="Transcribed_RNA"/>
</dbReference>
<organism evidence="1">
    <name type="scientific">Palpitomonas bilix</name>
    <dbReference type="NCBI Taxonomy" id="652834"/>
    <lineage>
        <taxon>Eukaryota</taxon>
        <taxon>Eukaryota incertae sedis</taxon>
    </lineage>
</organism>
<dbReference type="SUPFAM" id="SSF56112">
    <property type="entry name" value="Protein kinase-like (PK-like)"/>
    <property type="match status" value="1"/>
</dbReference>
<dbReference type="Gene3D" id="3.90.550.10">
    <property type="entry name" value="Spore Coat Polysaccharide Biosynthesis Protein SpsA, Chain A"/>
    <property type="match status" value="1"/>
</dbReference>
<dbReference type="InterPro" id="IPR029044">
    <property type="entry name" value="Nucleotide-diphossugar_trans"/>
</dbReference>
<name>A0A7S3D8G7_9EUKA</name>
<dbReference type="SUPFAM" id="SSF53448">
    <property type="entry name" value="Nucleotide-diphospho-sugar transferases"/>
    <property type="match status" value="1"/>
</dbReference>
<sequence>MQIFLLMGDVHVDPYPRIFRPVGGIPLVLHVLESLVLQEGDAVWLVVHRNVIEHFSLRALLEEQWPSHKVNLVPLDYSPVSIIETALVGLQQLGGHNRADRVLFVDTNYVARSDILSLCRSLPAKGDGVVVANVGEYSPAFSYVIEHESEEGAAMVTTMCDEKVASSTIFAGGLFVSDVQTCFDSFESVLKRFAPHSFGLVISDLLNRGRSLHALHVKTLFHPSSPSHCKDFISELEVSPPSSRQFALHVDSCHVFENPADAIKVLVNLNQSGHDTLLVPSVPKSACSKLPELASSEVQGVYVLPRNSIPQADVVVASHTIAGNGLFYSDTLMDGLLAEEGDNKQSDFVDPRHFNEIIVNNNTVTKISAEKVLRGEVYFYQNIPADIKPNFPEYLGTAELSEKRRSLMVSLVDGITFSKLVVGGCLTVARFQTLLDSLHRIHASTGNPAEDKLENIYLNYVLKLKARIASHPLIYKGDLLTAANEVCVRLEEYQKRDRGVHVNVIHGDPVFSNVLHMKTGKVTFLDMRGEVGSKLSLQGDVLYDLGKVYQSVLGYDFFLQGKVPSSREADTLLLLERNFWQHLRRKYPQVRPIDVVLVTASLYLSLIPLHDSHHVKVSSARVGSELLKYLQRENEDLNTGDTLVQRLLS</sequence>
<proteinExistence type="predicted"/>